<feature type="domain" description="Glyoxalase-like" evidence="1">
    <location>
        <begin position="6"/>
        <end position="110"/>
    </location>
</feature>
<dbReference type="Proteomes" id="UP000198881">
    <property type="component" value="Unassembled WGS sequence"/>
</dbReference>
<dbReference type="PANTHER" id="PTHR35908">
    <property type="entry name" value="HYPOTHETICAL FUSION PROTEIN"/>
    <property type="match status" value="1"/>
</dbReference>
<dbReference type="SUPFAM" id="SSF54593">
    <property type="entry name" value="Glyoxalase/Bleomycin resistance protein/Dihydroxybiphenyl dioxygenase"/>
    <property type="match status" value="1"/>
</dbReference>
<dbReference type="EMBL" id="FPCG01000001">
    <property type="protein sequence ID" value="SFV20270.1"/>
    <property type="molecule type" value="Genomic_DNA"/>
</dbReference>
<name>A0A1I7MEN2_9MICC</name>
<gene>
    <name evidence="2" type="ORF">SAMN04487966_101277</name>
</gene>
<sequence>MRLENINLDCVDSAAAGTFWAEVLGAEIITREPTLWEARLRVGEFWMDLCFETVPELGPDPREHRLHLDLAGGPDHAATVERLIAQGARPLDIGQGEVAWTVLADPEGRPSACWRTGPSIRAPDRSPRCRWTVPSRPGT</sequence>
<dbReference type="STRING" id="574650.SAMN04487966_101277"/>
<dbReference type="AlphaFoldDB" id="A0A1I7MEN2"/>
<evidence type="ECO:0000313" key="3">
    <source>
        <dbReference type="Proteomes" id="UP000198881"/>
    </source>
</evidence>
<accession>A0A1I7MEN2</accession>
<organism evidence="2 3">
    <name type="scientific">Micrococcus terreus</name>
    <dbReference type="NCBI Taxonomy" id="574650"/>
    <lineage>
        <taxon>Bacteria</taxon>
        <taxon>Bacillati</taxon>
        <taxon>Actinomycetota</taxon>
        <taxon>Actinomycetes</taxon>
        <taxon>Micrococcales</taxon>
        <taxon>Micrococcaceae</taxon>
        <taxon>Micrococcus</taxon>
    </lineage>
</organism>
<proteinExistence type="predicted"/>
<evidence type="ECO:0000259" key="1">
    <source>
        <dbReference type="Pfam" id="PF18029"/>
    </source>
</evidence>
<dbReference type="InterPro" id="IPR041581">
    <property type="entry name" value="Glyoxalase_6"/>
</dbReference>
<dbReference type="Pfam" id="PF18029">
    <property type="entry name" value="Glyoxalase_6"/>
    <property type="match status" value="1"/>
</dbReference>
<evidence type="ECO:0000313" key="2">
    <source>
        <dbReference type="EMBL" id="SFV20270.1"/>
    </source>
</evidence>
<dbReference type="InterPro" id="IPR029068">
    <property type="entry name" value="Glyas_Bleomycin-R_OHBP_Dase"/>
</dbReference>
<reference evidence="2 3" key="1">
    <citation type="submission" date="2016-10" db="EMBL/GenBank/DDBJ databases">
        <authorList>
            <person name="de Groot N.N."/>
        </authorList>
    </citation>
    <scope>NUCLEOTIDE SEQUENCE [LARGE SCALE GENOMIC DNA]</scope>
    <source>
        <strain evidence="2 3">CGMCC 1.7054</strain>
    </source>
</reference>
<keyword evidence="3" id="KW-1185">Reference proteome</keyword>
<dbReference type="CDD" id="cd06587">
    <property type="entry name" value="VOC"/>
    <property type="match status" value="1"/>
</dbReference>
<dbReference type="PANTHER" id="PTHR35908:SF1">
    <property type="entry name" value="CONSERVED PROTEIN"/>
    <property type="match status" value="1"/>
</dbReference>
<dbReference type="RefSeq" id="WP_245760513.1">
    <property type="nucleotide sequence ID" value="NZ_FPCG01000001.1"/>
</dbReference>
<dbReference type="Gene3D" id="3.10.180.10">
    <property type="entry name" value="2,3-Dihydroxybiphenyl 1,2-Dioxygenase, domain 1"/>
    <property type="match status" value="1"/>
</dbReference>
<protein>
    <recommendedName>
        <fullName evidence="1">Glyoxalase-like domain-containing protein</fullName>
    </recommendedName>
</protein>